<dbReference type="Proteomes" id="UP000005239">
    <property type="component" value="Unassembled WGS sequence"/>
</dbReference>
<accession>A0A2A6BU82</accession>
<dbReference type="EnsemblMetazoa" id="PPA44554.1">
    <property type="protein sequence ID" value="PPA44554.1"/>
    <property type="gene ID" value="WBGene00282923"/>
</dbReference>
<organism evidence="1 2">
    <name type="scientific">Pristionchus pacificus</name>
    <name type="common">Parasitic nematode worm</name>
    <dbReference type="NCBI Taxonomy" id="54126"/>
    <lineage>
        <taxon>Eukaryota</taxon>
        <taxon>Metazoa</taxon>
        <taxon>Ecdysozoa</taxon>
        <taxon>Nematoda</taxon>
        <taxon>Chromadorea</taxon>
        <taxon>Rhabditida</taxon>
        <taxon>Rhabditina</taxon>
        <taxon>Diplogasteromorpha</taxon>
        <taxon>Diplogasteroidea</taxon>
        <taxon>Neodiplogasteridae</taxon>
        <taxon>Pristionchus</taxon>
    </lineage>
</organism>
<accession>A0A8R1V2I4</accession>
<reference evidence="1" key="2">
    <citation type="submission" date="2022-06" db="UniProtKB">
        <authorList>
            <consortium name="EnsemblMetazoa"/>
        </authorList>
    </citation>
    <scope>IDENTIFICATION</scope>
    <source>
        <strain evidence="1">PS312</strain>
    </source>
</reference>
<keyword evidence="2" id="KW-1185">Reference proteome</keyword>
<evidence type="ECO:0000313" key="2">
    <source>
        <dbReference type="Proteomes" id="UP000005239"/>
    </source>
</evidence>
<reference evidence="2" key="1">
    <citation type="journal article" date="2008" name="Nat. Genet.">
        <title>The Pristionchus pacificus genome provides a unique perspective on nematode lifestyle and parasitism.</title>
        <authorList>
            <person name="Dieterich C."/>
            <person name="Clifton S.W."/>
            <person name="Schuster L.N."/>
            <person name="Chinwalla A."/>
            <person name="Delehaunty K."/>
            <person name="Dinkelacker I."/>
            <person name="Fulton L."/>
            <person name="Fulton R."/>
            <person name="Godfrey J."/>
            <person name="Minx P."/>
            <person name="Mitreva M."/>
            <person name="Roeseler W."/>
            <person name="Tian H."/>
            <person name="Witte H."/>
            <person name="Yang S.P."/>
            <person name="Wilson R.K."/>
            <person name="Sommer R.J."/>
        </authorList>
    </citation>
    <scope>NUCLEOTIDE SEQUENCE [LARGE SCALE GENOMIC DNA]</scope>
    <source>
        <strain evidence="2">PS312</strain>
    </source>
</reference>
<protein>
    <submittedName>
        <fullName evidence="1">Uncharacterized protein</fullName>
    </submittedName>
</protein>
<name>A0A2A6BU82_PRIPA</name>
<sequence length="98" mass="10670">MPSSLIASAAISLVSQLVANGVLHDEFVVLLRRIAQHHPHLLLPGDIRTDAALHVHLPYPLAIDRSTTVLLQAISRAMDQTIERVASSTTLSISFQNQ</sequence>
<evidence type="ECO:0000313" key="1">
    <source>
        <dbReference type="EnsemblMetazoa" id="PPA44554.1"/>
    </source>
</evidence>
<proteinExistence type="predicted"/>
<dbReference type="AlphaFoldDB" id="A0A2A6BU82"/>
<gene>
    <name evidence="1" type="primary">WBGene00282923</name>
</gene>